<feature type="transmembrane region" description="Helical" evidence="1">
    <location>
        <begin position="106"/>
        <end position="132"/>
    </location>
</feature>
<organism evidence="2 3">
    <name type="scientific">Longispora fulva</name>
    <dbReference type="NCBI Taxonomy" id="619741"/>
    <lineage>
        <taxon>Bacteria</taxon>
        <taxon>Bacillati</taxon>
        <taxon>Actinomycetota</taxon>
        <taxon>Actinomycetes</taxon>
        <taxon>Micromonosporales</taxon>
        <taxon>Micromonosporaceae</taxon>
        <taxon>Longispora</taxon>
    </lineage>
</organism>
<dbReference type="RefSeq" id="WP_197006578.1">
    <property type="nucleotide sequence ID" value="NZ_BONS01000006.1"/>
</dbReference>
<evidence type="ECO:0000313" key="2">
    <source>
        <dbReference type="EMBL" id="MBG6139988.1"/>
    </source>
</evidence>
<feature type="transmembrane region" description="Helical" evidence="1">
    <location>
        <begin position="72"/>
        <end position="94"/>
    </location>
</feature>
<dbReference type="AlphaFoldDB" id="A0A8J7GN39"/>
<dbReference type="EMBL" id="JADOUF010000001">
    <property type="protein sequence ID" value="MBG6139988.1"/>
    <property type="molecule type" value="Genomic_DNA"/>
</dbReference>
<evidence type="ECO:0000256" key="1">
    <source>
        <dbReference type="SAM" id="Phobius"/>
    </source>
</evidence>
<feature type="transmembrane region" description="Helical" evidence="1">
    <location>
        <begin position="152"/>
        <end position="170"/>
    </location>
</feature>
<accession>A0A8J7GN39</accession>
<gene>
    <name evidence="2" type="ORF">IW245_006182</name>
</gene>
<protein>
    <submittedName>
        <fullName evidence="2">Uncharacterized protein</fullName>
    </submittedName>
</protein>
<proteinExistence type="predicted"/>
<name>A0A8J7GN39_9ACTN</name>
<reference evidence="2" key="1">
    <citation type="submission" date="2020-11" db="EMBL/GenBank/DDBJ databases">
        <title>Sequencing the genomes of 1000 actinobacteria strains.</title>
        <authorList>
            <person name="Klenk H.-P."/>
        </authorList>
    </citation>
    <scope>NUCLEOTIDE SEQUENCE</scope>
    <source>
        <strain evidence="2">DSM 45356</strain>
    </source>
</reference>
<dbReference type="Proteomes" id="UP000622552">
    <property type="component" value="Unassembled WGS sequence"/>
</dbReference>
<keyword evidence="3" id="KW-1185">Reference proteome</keyword>
<keyword evidence="1" id="KW-1133">Transmembrane helix</keyword>
<keyword evidence="1" id="KW-0812">Transmembrane</keyword>
<evidence type="ECO:0000313" key="3">
    <source>
        <dbReference type="Proteomes" id="UP000622552"/>
    </source>
</evidence>
<sequence>MKLTVPRTAAVALGTLVIMNGAATLFYDTFGAGVLDMSGGRNGADPRPDGYTPQQAYDMLTAYGPDGRRWHAILNLTGDVLLPAALLLFGLVALGSLARRARVGRWVLALPVLYVITDYAENVGIVTMLLRYPDRLDGVAALTNTLTMLKTTAVAACLVTAAVLGVLAWLRRGRPAESGDAG</sequence>
<keyword evidence="1" id="KW-0472">Membrane</keyword>
<comment type="caution">
    <text evidence="2">The sequence shown here is derived from an EMBL/GenBank/DDBJ whole genome shotgun (WGS) entry which is preliminary data.</text>
</comment>